<dbReference type="SMART" id="SM00342">
    <property type="entry name" value="HTH_ARAC"/>
    <property type="match status" value="1"/>
</dbReference>
<dbReference type="SUPFAM" id="SSF55136">
    <property type="entry name" value="Probable bacterial effector-binding domain"/>
    <property type="match status" value="1"/>
</dbReference>
<evidence type="ECO:0000313" key="5">
    <source>
        <dbReference type="EMBL" id="NUU01973.1"/>
    </source>
</evidence>
<dbReference type="InterPro" id="IPR010499">
    <property type="entry name" value="AraC_E-bd"/>
</dbReference>
<feature type="domain" description="HTH araC/xylS-type" evidence="4">
    <location>
        <begin position="19"/>
        <end position="118"/>
    </location>
</feature>
<dbReference type="InterPro" id="IPR029442">
    <property type="entry name" value="GyrI-like"/>
</dbReference>
<dbReference type="PROSITE" id="PS00041">
    <property type="entry name" value="HTH_ARAC_FAMILY_1"/>
    <property type="match status" value="1"/>
</dbReference>
<dbReference type="InterPro" id="IPR018060">
    <property type="entry name" value="HTH_AraC"/>
</dbReference>
<evidence type="ECO:0000256" key="1">
    <source>
        <dbReference type="ARBA" id="ARBA00023015"/>
    </source>
</evidence>
<keyword evidence="6" id="KW-1185">Reference proteome</keyword>
<dbReference type="PANTHER" id="PTHR40055:SF1">
    <property type="entry name" value="TRANSCRIPTIONAL REGULATOR YGIV-RELATED"/>
    <property type="match status" value="1"/>
</dbReference>
<proteinExistence type="predicted"/>
<comment type="caution">
    <text evidence="5">The sequence shown here is derived from an EMBL/GenBank/DDBJ whole genome shotgun (WGS) entry which is preliminary data.</text>
</comment>
<sequence length="326" mass="36211">MTSKASAQASRAEYTRRMNRVLNYIDAHLEQPLDGAELADVANFSRFHFHRIFTALMDETLGSYIRRRRLEKAAFRLSCGQDETVLETALATGFGSAEAFARAFKLRFGCTPSQWRADTPRRMAQQAAALDLRPGGQKSNPDQVFGNLDQASRIALAEDDVSYRATKGTAMEVRIIELPAARVAYQRLIGPYGPAIGEFWRNRIAPWMQSHGLSDATCYGIAYHDPSVTPASKCQYDACVEVAEDFPGSEKTDHQVLPGGRYAVAHFKGKPETIAAAWTWLTREWLPSSGLQCDDRPCFEMFSAAMARDPETGELSCDICIPVRAL</sequence>
<keyword evidence="1" id="KW-0805">Transcription regulation</keyword>
<dbReference type="EMBL" id="JABFMT010000008">
    <property type="protein sequence ID" value="NUU01973.1"/>
    <property type="molecule type" value="Genomic_DNA"/>
</dbReference>
<dbReference type="Pfam" id="PF06445">
    <property type="entry name" value="GyrI-like"/>
    <property type="match status" value="1"/>
</dbReference>
<evidence type="ECO:0000313" key="6">
    <source>
        <dbReference type="Proteomes" id="UP000536746"/>
    </source>
</evidence>
<gene>
    <name evidence="5" type="ORF">HNO84_10205</name>
</gene>
<protein>
    <submittedName>
        <fullName evidence="5">AraC family transcriptional regulator</fullName>
    </submittedName>
</protein>
<dbReference type="PRINTS" id="PR00032">
    <property type="entry name" value="HTHARAC"/>
</dbReference>
<dbReference type="RefSeq" id="WP_079218665.1">
    <property type="nucleotide sequence ID" value="NZ_CP018845.1"/>
</dbReference>
<keyword evidence="3" id="KW-0804">Transcription</keyword>
<organism evidence="5 6">
    <name type="scientific">Herbaspirillum robiniae</name>
    <dbReference type="NCBI Taxonomy" id="2014887"/>
    <lineage>
        <taxon>Bacteria</taxon>
        <taxon>Pseudomonadati</taxon>
        <taxon>Pseudomonadota</taxon>
        <taxon>Betaproteobacteria</taxon>
        <taxon>Burkholderiales</taxon>
        <taxon>Oxalobacteraceae</taxon>
        <taxon>Herbaspirillum</taxon>
    </lineage>
</organism>
<dbReference type="Pfam" id="PF12833">
    <property type="entry name" value="HTH_18"/>
    <property type="match status" value="1"/>
</dbReference>
<dbReference type="InterPro" id="IPR009057">
    <property type="entry name" value="Homeodomain-like_sf"/>
</dbReference>
<dbReference type="Gene3D" id="1.10.10.60">
    <property type="entry name" value="Homeodomain-like"/>
    <property type="match status" value="2"/>
</dbReference>
<name>A0ABX2LW52_9BURK</name>
<evidence type="ECO:0000256" key="3">
    <source>
        <dbReference type="ARBA" id="ARBA00023163"/>
    </source>
</evidence>
<dbReference type="InterPro" id="IPR018062">
    <property type="entry name" value="HTH_AraC-typ_CS"/>
</dbReference>
<dbReference type="InterPro" id="IPR020449">
    <property type="entry name" value="Tscrpt_reg_AraC-type_HTH"/>
</dbReference>
<dbReference type="PROSITE" id="PS01124">
    <property type="entry name" value="HTH_ARAC_FAMILY_2"/>
    <property type="match status" value="1"/>
</dbReference>
<dbReference type="PANTHER" id="PTHR40055">
    <property type="entry name" value="TRANSCRIPTIONAL REGULATOR YGIV-RELATED"/>
    <property type="match status" value="1"/>
</dbReference>
<keyword evidence="2" id="KW-0238">DNA-binding</keyword>
<accession>A0ABX2LW52</accession>
<dbReference type="SMART" id="SM00871">
    <property type="entry name" value="AraC_E_bind"/>
    <property type="match status" value="1"/>
</dbReference>
<reference evidence="5 6" key="1">
    <citation type="journal article" date="2020" name="Front. Plant Sci.">
        <title>Isolation of Rhizosphere Bacteria That Improve Quality and Water Stress Tolerance in Greenhouse Ornamentals.</title>
        <authorList>
            <person name="Nordstedt N.P."/>
            <person name="Jones M.L."/>
        </authorList>
    </citation>
    <scope>NUCLEOTIDE SEQUENCE [LARGE SCALE GENOMIC DNA]</scope>
    <source>
        <strain evidence="5 6">C6C2</strain>
    </source>
</reference>
<evidence type="ECO:0000259" key="4">
    <source>
        <dbReference type="PROSITE" id="PS01124"/>
    </source>
</evidence>
<dbReference type="SUPFAM" id="SSF46689">
    <property type="entry name" value="Homeodomain-like"/>
    <property type="match status" value="2"/>
</dbReference>
<dbReference type="InterPro" id="IPR050908">
    <property type="entry name" value="SmbC-like"/>
</dbReference>
<dbReference type="Proteomes" id="UP000536746">
    <property type="component" value="Unassembled WGS sequence"/>
</dbReference>
<dbReference type="InterPro" id="IPR011256">
    <property type="entry name" value="Reg_factor_effector_dom_sf"/>
</dbReference>
<evidence type="ECO:0000256" key="2">
    <source>
        <dbReference type="ARBA" id="ARBA00023125"/>
    </source>
</evidence>
<dbReference type="Gene3D" id="3.20.80.10">
    <property type="entry name" value="Regulatory factor, effector binding domain"/>
    <property type="match status" value="1"/>
</dbReference>